<comment type="subunit">
    <text evidence="2">Homodimer.</text>
</comment>
<dbReference type="GO" id="GO:0006006">
    <property type="term" value="P:glucose metabolic process"/>
    <property type="evidence" value="ECO:0007669"/>
    <property type="project" value="UniProtKB-KW"/>
</dbReference>
<evidence type="ECO:0000259" key="8">
    <source>
        <dbReference type="Pfam" id="PF21269"/>
    </source>
</evidence>
<dbReference type="GO" id="GO:0033832">
    <property type="term" value="F:alpha,alpha-trehalose phosphorylase (configuration-retaining) activity"/>
    <property type="evidence" value="ECO:0007669"/>
    <property type="project" value="UniProtKB-EC"/>
</dbReference>
<name>A0A8J8W5M7_9EURO</name>
<feature type="domain" description="Glycosyl transferase family 1" evidence="7">
    <location>
        <begin position="453"/>
        <end position="628"/>
    </location>
</feature>
<gene>
    <name evidence="9" type="ORF">PECM_001496</name>
</gene>
<comment type="caution">
    <text evidence="9">The sequence shown here is derived from an EMBL/GenBank/DDBJ whole genome shotgun (WGS) entry which is preliminary data.</text>
</comment>
<evidence type="ECO:0000256" key="3">
    <source>
        <dbReference type="ARBA" id="ARBA00022526"/>
    </source>
</evidence>
<evidence type="ECO:0000259" key="7">
    <source>
        <dbReference type="Pfam" id="PF00534"/>
    </source>
</evidence>
<proteinExistence type="inferred from homology"/>
<dbReference type="InterPro" id="IPR001296">
    <property type="entry name" value="Glyco_trans_1"/>
</dbReference>
<reference evidence="9" key="1">
    <citation type="journal article" date="2020" name="Front. Microbiol.">
        <title>Gene regulatory networks of Penicillium echinulatum 2HH and Penicillium oxalicum 114-2 inferred by a computational biology approach.</title>
        <authorList>
            <person name="Lenz A.R."/>
            <person name="Galan-Vasquez E."/>
            <person name="Balbinot E."/>
            <person name="De Abreu F.P."/>
            <person name="De Oliveira N.S."/>
            <person name="Da Rosa L.O."/>
            <person name="De Avila E Silva S."/>
            <person name="Camassola M."/>
            <person name="Dillon A.J.P."/>
            <person name="Perez-Rueda E."/>
        </authorList>
    </citation>
    <scope>NUCLEOTIDE SEQUENCE</scope>
    <source>
        <strain evidence="9">S1M29</strain>
    </source>
</reference>
<evidence type="ECO:0000313" key="9">
    <source>
        <dbReference type="EMBL" id="KAF7718631.1"/>
    </source>
</evidence>
<accession>A0A8J8W5M7</accession>
<dbReference type="SUPFAM" id="SSF53756">
    <property type="entry name" value="UDP-Glycosyltransferase/glycogen phosphorylase"/>
    <property type="match status" value="1"/>
</dbReference>
<dbReference type="EMBL" id="WIWV01000013">
    <property type="protein sequence ID" value="KAF7718631.1"/>
    <property type="molecule type" value="Genomic_DNA"/>
</dbReference>
<keyword evidence="3" id="KW-0313">Glucose metabolism</keyword>
<dbReference type="Gene3D" id="3.40.50.2000">
    <property type="entry name" value="Glycogen Phosphorylase B"/>
    <property type="match status" value="2"/>
</dbReference>
<keyword evidence="4 9" id="KW-0328">Glycosyltransferase</keyword>
<organism evidence="9 10">
    <name type="scientific">Penicillium ucsense</name>
    <dbReference type="NCBI Taxonomy" id="2839758"/>
    <lineage>
        <taxon>Eukaryota</taxon>
        <taxon>Fungi</taxon>
        <taxon>Dikarya</taxon>
        <taxon>Ascomycota</taxon>
        <taxon>Pezizomycotina</taxon>
        <taxon>Eurotiomycetes</taxon>
        <taxon>Eurotiomycetidae</taxon>
        <taxon>Eurotiales</taxon>
        <taxon>Aspergillaceae</taxon>
        <taxon>Penicillium</taxon>
    </lineage>
</organism>
<dbReference type="Proteomes" id="UP000631181">
    <property type="component" value="Unassembled WGS sequence"/>
</dbReference>
<dbReference type="EC" id="2.4.1.231" evidence="9"/>
<evidence type="ECO:0000256" key="1">
    <source>
        <dbReference type="ARBA" id="ARBA00009481"/>
    </source>
</evidence>
<comment type="similarity">
    <text evidence="1">Belongs to the glycosyltransferase group 1 family. Glycosyltransferase 4 subfamily.</text>
</comment>
<dbReference type="Pfam" id="PF00534">
    <property type="entry name" value="Glycos_transf_1"/>
    <property type="match status" value="1"/>
</dbReference>
<keyword evidence="10" id="KW-1185">Reference proteome</keyword>
<dbReference type="PANTHER" id="PTHR47779:SF1">
    <property type="entry name" value="SYNTHASE (CCG-9), PUTATIVE (AFU_ORTHOLOGUE AFUA_3G12100)-RELATED"/>
    <property type="match status" value="1"/>
</dbReference>
<dbReference type="OrthoDB" id="937291at2759"/>
<dbReference type="AlphaFoldDB" id="A0A8J8W5M7"/>
<evidence type="ECO:0000256" key="6">
    <source>
        <dbReference type="ARBA" id="ARBA00023277"/>
    </source>
</evidence>
<evidence type="ECO:0000256" key="2">
    <source>
        <dbReference type="ARBA" id="ARBA00011738"/>
    </source>
</evidence>
<dbReference type="InterPro" id="IPR049438">
    <property type="entry name" value="TreT_GT1"/>
</dbReference>
<protein>
    <submittedName>
        <fullName evidence="9">Alpha,alpha-trehalose phosphorylase</fullName>
        <ecNumber evidence="9">2.4.1.231</ecNumber>
    </submittedName>
</protein>
<keyword evidence="5 9" id="KW-0808">Transferase</keyword>
<evidence type="ECO:0000256" key="5">
    <source>
        <dbReference type="ARBA" id="ARBA00022679"/>
    </source>
</evidence>
<evidence type="ECO:0000313" key="10">
    <source>
        <dbReference type="Proteomes" id="UP000631181"/>
    </source>
</evidence>
<dbReference type="PANTHER" id="PTHR47779">
    <property type="entry name" value="SYNTHASE (CCG-9), PUTATIVE (AFU_ORTHOLOGUE AFUA_3G12100)-RELATED"/>
    <property type="match status" value="1"/>
</dbReference>
<dbReference type="InterPro" id="IPR052078">
    <property type="entry name" value="Trehalose_Metab_GTase"/>
</dbReference>
<keyword evidence="6" id="KW-0119">Carbohydrate metabolism</keyword>
<dbReference type="Pfam" id="PF21269">
    <property type="entry name" value="TreT_GT1"/>
    <property type="match status" value="1"/>
</dbReference>
<evidence type="ECO:0000256" key="4">
    <source>
        <dbReference type="ARBA" id="ARBA00022676"/>
    </source>
</evidence>
<sequence>MTLDASKFGRQPSVTLQRRLTEQYRRFSWTATPSESIYAGITISLSEQRGSTIAVAIRDATYLLDFIEKKYGPEEHQPCSAEAVDFIISQLKCYAEKHMEKVVGIAMHKHVASLCPSLCSRLWAELDIIPLVLPGLSLLGRFASNGRGQSRPWEMKDIDEQAESMARKCVRLFGPENCPLLQVGNMGIVEVDTDFHVRLTNLSDFERTVSAATWKACNYFAEDLKQRGVKIAFFSATPQGGGVALMRHALLRFSHSLGTDIKWYVPRPRPGVFRVTKRKHNILQGITPPEERLTTDDSNLLAAWIEDNVKRYWSVPGGPLRAPAEGGADVLVVDDPQMPGLIPIAKKIAPDRPIIFRSHIQIRSDLVDQPGTSQAEAWKFMWKNVKQADCFIAHPVKAFVPRDVPSEMVGYMPATTDWLDGLNKDMRDWDIAHYGRLFNVACKNSDMPQIHHPDDQYIVQIARFDPSKGILDVLEAYRKFHHRLTRERPDLTPPKLLICGHGSVDDPDGAVVYDQIVNHIETQIPHLRELVCAVRLRPSDQVLNAVLSKAIIALQLSTREGFEVKVSEAIHKGVPVIATRAGGLPLQIEDNLNGFLVDVGDTDTVAQRLFELLTNKALYRRISDYAKSHVFDEVSTVGNALSWLYLASKFTSDGDVKPNEQWINSLAFAESGVSIPPDMPRLTREVEVERMG</sequence>
<feature type="domain" description="Trehalose synthase N-terminal" evidence="8">
    <location>
        <begin position="234"/>
        <end position="397"/>
    </location>
</feature>